<evidence type="ECO:0000313" key="6">
    <source>
        <dbReference type="EMBL" id="TCC17491.1"/>
    </source>
</evidence>
<dbReference type="EMBL" id="SJKC01000001">
    <property type="protein sequence ID" value="TCC42365.1"/>
    <property type="molecule type" value="Genomic_DNA"/>
</dbReference>
<keyword evidence="8" id="KW-1185">Reference proteome</keyword>
<evidence type="ECO:0000256" key="4">
    <source>
        <dbReference type="SAM" id="SignalP"/>
    </source>
</evidence>
<sequence length="563" mass="61465">MRARRTVALALTGLLAAAALAACSSGDGNSGSSGNNGSGTAATVLNIGMPNGPQTENHNPFLGSSSGASLGYRWMIFEPLVMINGIKPTEPGKPWLATEWKWDANYTKLSLTVREGVKFSDGKPMTAEDVAYSFQIRKDNEGLNQDAIPYGTITASGNKVDLTFTRSQFTNQNKILTVFVIPKHQWSTIKDPSQDTLKSPIGTGPYTVKSFTPQTTTLTLRDSYWQDLPKVKELRYTSYNDNNAQTTALANGASEWSFVFVPNVKAVYQDKDPKNHKLWFPANLGIHGLWINTTRKPFDNPAVRRAMNLVINRDDIFMQGEAGYFYPKVESMTGIPTPAGESFIAPEYKDLKHKVDVDAAKKELTDAGFKLEGDVLKDPAGKPVTITLTDPAGWSDYITDLEIIKDNLSTIGIKATVDKANQDAWFKNIDEGNFDAAMHWTNGGATPYDIYQNIMDGKILKPVGKGGVSGNYGRFNSPEATKALDQYANAADDAARTAALNTLQKIMVEQMPIIPTSASNVGGLYSTKNWVGWPDEQNQYGPAQPTQQNALQIILNLKPAGSQ</sequence>
<proteinExistence type="inferred from homology"/>
<dbReference type="GO" id="GO:1904680">
    <property type="term" value="F:peptide transmembrane transporter activity"/>
    <property type="evidence" value="ECO:0007669"/>
    <property type="project" value="TreeGrafter"/>
</dbReference>
<organism evidence="7 9">
    <name type="scientific">Kribbella speibonae</name>
    <dbReference type="NCBI Taxonomy" id="1572660"/>
    <lineage>
        <taxon>Bacteria</taxon>
        <taxon>Bacillati</taxon>
        <taxon>Actinomycetota</taxon>
        <taxon>Actinomycetes</taxon>
        <taxon>Propionibacteriales</taxon>
        <taxon>Kribbellaceae</taxon>
        <taxon>Kribbella</taxon>
    </lineage>
</organism>
<dbReference type="GO" id="GO:0015833">
    <property type="term" value="P:peptide transport"/>
    <property type="evidence" value="ECO:0007669"/>
    <property type="project" value="TreeGrafter"/>
</dbReference>
<reference evidence="8 9" key="1">
    <citation type="submission" date="2019-02" db="EMBL/GenBank/DDBJ databases">
        <title>Kribbella capetownensis sp. nov. and Kribbella speibonae sp. nov., isolated from soil.</title>
        <authorList>
            <person name="Curtis S.M."/>
            <person name="Norton I."/>
            <person name="Everest G.J."/>
            <person name="Meyers P.R."/>
        </authorList>
    </citation>
    <scope>NUCLEOTIDE SEQUENCE [LARGE SCALE GENOMIC DNA]</scope>
    <source>
        <strain evidence="6 8">SK5</strain>
        <strain evidence="7 9">YM55</strain>
    </source>
</reference>
<dbReference type="PANTHER" id="PTHR30290">
    <property type="entry name" value="PERIPLASMIC BINDING COMPONENT OF ABC TRANSPORTER"/>
    <property type="match status" value="1"/>
</dbReference>
<dbReference type="EMBL" id="SJJY01000011">
    <property type="protein sequence ID" value="TCC17491.1"/>
    <property type="molecule type" value="Genomic_DNA"/>
</dbReference>
<dbReference type="Pfam" id="PF00496">
    <property type="entry name" value="SBP_bac_5"/>
    <property type="match status" value="1"/>
</dbReference>
<dbReference type="PROSITE" id="PS51257">
    <property type="entry name" value="PROKAR_LIPOPROTEIN"/>
    <property type="match status" value="1"/>
</dbReference>
<evidence type="ECO:0000256" key="3">
    <source>
        <dbReference type="ARBA" id="ARBA00022729"/>
    </source>
</evidence>
<dbReference type="InterPro" id="IPR000914">
    <property type="entry name" value="SBP_5_dom"/>
</dbReference>
<evidence type="ECO:0000313" key="7">
    <source>
        <dbReference type="EMBL" id="TCC42365.1"/>
    </source>
</evidence>
<dbReference type="InterPro" id="IPR039424">
    <property type="entry name" value="SBP_5"/>
</dbReference>
<evidence type="ECO:0000256" key="2">
    <source>
        <dbReference type="ARBA" id="ARBA00022448"/>
    </source>
</evidence>
<accession>A0A4R0JKM7</accession>
<comment type="caution">
    <text evidence="7">The sequence shown here is derived from an EMBL/GenBank/DDBJ whole genome shotgun (WGS) entry which is preliminary data.</text>
</comment>
<dbReference type="Proteomes" id="UP000294225">
    <property type="component" value="Unassembled WGS sequence"/>
</dbReference>
<evidence type="ECO:0000313" key="9">
    <source>
        <dbReference type="Proteomes" id="UP000294225"/>
    </source>
</evidence>
<feature type="domain" description="Solute-binding protein family 5" evidence="5">
    <location>
        <begin position="93"/>
        <end position="451"/>
    </location>
</feature>
<dbReference type="Gene3D" id="3.40.190.10">
    <property type="entry name" value="Periplasmic binding protein-like II"/>
    <property type="match status" value="1"/>
</dbReference>
<feature type="chain" id="PRO_5020972605" evidence="4">
    <location>
        <begin position="22"/>
        <end position="563"/>
    </location>
</feature>
<evidence type="ECO:0000259" key="5">
    <source>
        <dbReference type="Pfam" id="PF00496"/>
    </source>
</evidence>
<dbReference type="Proteomes" id="UP000292385">
    <property type="component" value="Unassembled WGS sequence"/>
</dbReference>
<dbReference type="CDD" id="cd08509">
    <property type="entry name" value="PBP2_TmCBP_oligosaccharides_like"/>
    <property type="match status" value="1"/>
</dbReference>
<name>A0A4R0JKM7_9ACTN</name>
<dbReference type="PANTHER" id="PTHR30290:SF9">
    <property type="entry name" value="OLIGOPEPTIDE-BINDING PROTEIN APPA"/>
    <property type="match status" value="1"/>
</dbReference>
<dbReference type="PIRSF" id="PIRSF002741">
    <property type="entry name" value="MppA"/>
    <property type="match status" value="1"/>
</dbReference>
<gene>
    <name evidence="6" type="ORF">E0H58_37660</name>
    <name evidence="7" type="ORF">E0H92_12335</name>
</gene>
<comment type="similarity">
    <text evidence="1">Belongs to the bacterial solute-binding protein 5 family.</text>
</comment>
<dbReference type="RefSeq" id="WP_131467671.1">
    <property type="nucleotide sequence ID" value="NZ_SJJY01000011.1"/>
</dbReference>
<evidence type="ECO:0000313" key="8">
    <source>
        <dbReference type="Proteomes" id="UP000292385"/>
    </source>
</evidence>
<evidence type="ECO:0000256" key="1">
    <source>
        <dbReference type="ARBA" id="ARBA00005695"/>
    </source>
</evidence>
<dbReference type="SUPFAM" id="SSF53850">
    <property type="entry name" value="Periplasmic binding protein-like II"/>
    <property type="match status" value="1"/>
</dbReference>
<dbReference type="GO" id="GO:0043190">
    <property type="term" value="C:ATP-binding cassette (ABC) transporter complex"/>
    <property type="evidence" value="ECO:0007669"/>
    <property type="project" value="InterPro"/>
</dbReference>
<dbReference type="InterPro" id="IPR030678">
    <property type="entry name" value="Peptide/Ni-bd"/>
</dbReference>
<keyword evidence="2" id="KW-0813">Transport</keyword>
<dbReference type="AlphaFoldDB" id="A0A4R0JKM7"/>
<feature type="signal peptide" evidence="4">
    <location>
        <begin position="1"/>
        <end position="21"/>
    </location>
</feature>
<dbReference type="Gene3D" id="3.90.76.10">
    <property type="entry name" value="Dipeptide-binding Protein, Domain 1"/>
    <property type="match status" value="1"/>
</dbReference>
<dbReference type="GO" id="GO:0042597">
    <property type="term" value="C:periplasmic space"/>
    <property type="evidence" value="ECO:0007669"/>
    <property type="project" value="UniProtKB-ARBA"/>
</dbReference>
<protein>
    <submittedName>
        <fullName evidence="7">ABC transporter substrate-binding protein</fullName>
    </submittedName>
</protein>
<dbReference type="Gene3D" id="3.10.105.10">
    <property type="entry name" value="Dipeptide-binding Protein, Domain 3"/>
    <property type="match status" value="1"/>
</dbReference>
<keyword evidence="3 4" id="KW-0732">Signal</keyword>